<accession>A0ABN9S4V0</accession>
<keyword evidence="2" id="KW-1185">Reference proteome</keyword>
<organism evidence="1 2">
    <name type="scientific">Prorocentrum cordatum</name>
    <dbReference type="NCBI Taxonomy" id="2364126"/>
    <lineage>
        <taxon>Eukaryota</taxon>
        <taxon>Sar</taxon>
        <taxon>Alveolata</taxon>
        <taxon>Dinophyceae</taxon>
        <taxon>Prorocentrales</taxon>
        <taxon>Prorocentraceae</taxon>
        <taxon>Prorocentrum</taxon>
    </lineage>
</organism>
<dbReference type="Proteomes" id="UP001189429">
    <property type="component" value="Unassembled WGS sequence"/>
</dbReference>
<evidence type="ECO:0000313" key="1">
    <source>
        <dbReference type="EMBL" id="CAK0826806.1"/>
    </source>
</evidence>
<evidence type="ECO:0000313" key="2">
    <source>
        <dbReference type="Proteomes" id="UP001189429"/>
    </source>
</evidence>
<sequence>MQEIRAELRNFMRMPLIVPLCLSPRHLADCCSSVSAPPSPAHLPCLCPLSAPRMPLCAAPKIPGKARPFFHHCCSGKTVLSLLVRTTWITAKVFAPAGARLRGCALAMASARLRGRMRFFLM</sequence>
<name>A0ABN9S4V0_9DINO</name>
<reference evidence="1" key="1">
    <citation type="submission" date="2023-10" db="EMBL/GenBank/DDBJ databases">
        <authorList>
            <person name="Chen Y."/>
            <person name="Shah S."/>
            <person name="Dougan E. K."/>
            <person name="Thang M."/>
            <person name="Chan C."/>
        </authorList>
    </citation>
    <scope>NUCLEOTIDE SEQUENCE [LARGE SCALE GENOMIC DNA]</scope>
</reference>
<dbReference type="EMBL" id="CAUYUJ010009446">
    <property type="protein sequence ID" value="CAK0826806.1"/>
    <property type="molecule type" value="Genomic_DNA"/>
</dbReference>
<proteinExistence type="predicted"/>
<protein>
    <submittedName>
        <fullName evidence="1">Uncharacterized protein</fullName>
    </submittedName>
</protein>
<gene>
    <name evidence="1" type="ORF">PCOR1329_LOCUS26508</name>
</gene>
<comment type="caution">
    <text evidence="1">The sequence shown here is derived from an EMBL/GenBank/DDBJ whole genome shotgun (WGS) entry which is preliminary data.</text>
</comment>